<name>A0A0V1N1Z4_9BILA</name>
<comment type="caution">
    <text evidence="2">The sequence shown here is derived from an EMBL/GenBank/DDBJ whole genome shotgun (WGS) entry which is preliminary data.</text>
</comment>
<accession>A0A0V1N1Z4</accession>
<proteinExistence type="predicted"/>
<protein>
    <submittedName>
        <fullName evidence="2">Uncharacterized protein</fullName>
    </submittedName>
</protein>
<reference evidence="2 3" key="1">
    <citation type="submission" date="2015-01" db="EMBL/GenBank/DDBJ databases">
        <title>Evolution of Trichinella species and genotypes.</title>
        <authorList>
            <person name="Korhonen P.K."/>
            <person name="Edoardo P."/>
            <person name="Giuseppe L.R."/>
            <person name="Gasser R.B."/>
        </authorList>
    </citation>
    <scope>NUCLEOTIDE SEQUENCE [LARGE SCALE GENOMIC DNA]</scope>
    <source>
        <strain evidence="2">ISS1980</strain>
    </source>
</reference>
<gene>
    <name evidence="2" type="ORF">T10_24</name>
    <name evidence="1" type="ORF">T10_4516</name>
</gene>
<evidence type="ECO:0000313" key="2">
    <source>
        <dbReference type="EMBL" id="KRZ77856.1"/>
    </source>
</evidence>
<organism evidence="2 3">
    <name type="scientific">Trichinella papuae</name>
    <dbReference type="NCBI Taxonomy" id="268474"/>
    <lineage>
        <taxon>Eukaryota</taxon>
        <taxon>Metazoa</taxon>
        <taxon>Ecdysozoa</taxon>
        <taxon>Nematoda</taxon>
        <taxon>Enoplea</taxon>
        <taxon>Dorylaimia</taxon>
        <taxon>Trichinellida</taxon>
        <taxon>Trichinellidae</taxon>
        <taxon>Trichinella</taxon>
    </lineage>
</organism>
<dbReference type="Proteomes" id="UP000054843">
    <property type="component" value="Unassembled WGS sequence"/>
</dbReference>
<dbReference type="AlphaFoldDB" id="A0A0V1N1Z4"/>
<evidence type="ECO:0000313" key="3">
    <source>
        <dbReference type="Proteomes" id="UP000054843"/>
    </source>
</evidence>
<keyword evidence="3" id="KW-1185">Reference proteome</keyword>
<sequence length="83" mass="8564">MSNAATLSTSIVLVGAARRSMVQLATTVTSRLLISVRLSGHSAFASPFSERCLGPNVPWQATGHQASSTVGRHAAISRSAASI</sequence>
<evidence type="ECO:0000313" key="1">
    <source>
        <dbReference type="EMBL" id="KRZ71849.1"/>
    </source>
</evidence>
<dbReference type="EMBL" id="JYDO01000088">
    <property type="protein sequence ID" value="KRZ71849.1"/>
    <property type="molecule type" value="Genomic_DNA"/>
</dbReference>
<dbReference type="EMBL" id="JYDO01000016">
    <property type="protein sequence ID" value="KRZ77856.1"/>
    <property type="molecule type" value="Genomic_DNA"/>
</dbReference>